<feature type="compositionally biased region" description="Polar residues" evidence="8">
    <location>
        <begin position="180"/>
        <end position="199"/>
    </location>
</feature>
<dbReference type="InterPro" id="IPR018502">
    <property type="entry name" value="Annexin_repeat"/>
</dbReference>
<proteinExistence type="inferred from homology"/>
<accession>A0ABM1E7R2</accession>
<dbReference type="InterPro" id="IPR037104">
    <property type="entry name" value="Annexin_sf"/>
</dbReference>
<dbReference type="PANTHER" id="PTHR10502:SF239">
    <property type="entry name" value="ANNEXIN A7"/>
    <property type="match status" value="1"/>
</dbReference>
<dbReference type="Gene3D" id="1.10.220.10">
    <property type="entry name" value="Annexin"/>
    <property type="match status" value="4"/>
</dbReference>
<keyword evidence="2 7" id="KW-0677">Repeat</keyword>
<feature type="compositionally biased region" description="Low complexity" evidence="8">
    <location>
        <begin position="1"/>
        <end position="11"/>
    </location>
</feature>
<dbReference type="SUPFAM" id="SSF47874">
    <property type="entry name" value="Annexin"/>
    <property type="match status" value="1"/>
</dbReference>
<evidence type="ECO:0000313" key="11">
    <source>
        <dbReference type="RefSeq" id="XP_014668234.1"/>
    </source>
</evidence>
<evidence type="ECO:0000256" key="8">
    <source>
        <dbReference type="SAM" id="MobiDB-lite"/>
    </source>
</evidence>
<keyword evidence="3 7" id="KW-0106">Calcium</keyword>
<sequence length="540" mass="58213">MSYPNPYGQQPAYPPGGGGGYPPQPGYPPAQSGYPPQVPYPPQQSYPPGGGPGYPPQQPAYPPAGGGYPPPTGGPPASGYPPQPGYPQQQGGYPAAQPQYPQSGGYAGGPSGYPPQQTAGYPAQAVPGYPAQPAAGYPGHQPAAYPSQPAAGYPGQQSGGYPGQPPAGYPAQQSGGYPAQGQQTVQHGSPAQGASTVTTGMGKLNIGSGEVSHGTVVAIKPFDSENDAEILRKAMKGFGTDEKAIIDVITKRSNLQRQEIKKKFKTMYGKDLIKDLESELSGNLKELIMAMFTPTTYYDAWSLHEAMEGAGTKESVLIEILFTRTNAEIIEIVKCYKEHFRRDLEKDVKSETSGHFKRLLVSSLQGNRDELNASQAQALAMSGWQGVVDREKAAKEAKELYSAGEKKWGTDESTFNKILSLRHCYQLRATFDEYQKIAGRDITASIKREFSGDVEDGMLAIVECARNRAQYFTTRLYKAMKGLGTDDTTLIRVIVSRSEIDMVDIKKCFFPTYQKTLSKMVSSETSGDYKRLLDGLIGGE</sequence>
<evidence type="ECO:0000256" key="2">
    <source>
        <dbReference type="ARBA" id="ARBA00022737"/>
    </source>
</evidence>
<keyword evidence="4 7" id="KW-0041">Annexin</keyword>
<dbReference type="Proteomes" id="UP000695022">
    <property type="component" value="Unplaced"/>
</dbReference>
<feature type="compositionally biased region" description="Low complexity" evidence="8">
    <location>
        <begin position="86"/>
        <end position="104"/>
    </location>
</feature>
<evidence type="ECO:0000313" key="10">
    <source>
        <dbReference type="RefSeq" id="XP_014668233.1"/>
    </source>
</evidence>
<comment type="function">
    <text evidence="6">Calcium/phospholipid-binding protein which promotes membrane fusion and is involved in exocytosis.</text>
</comment>
<evidence type="ECO:0000256" key="3">
    <source>
        <dbReference type="ARBA" id="ARBA00022837"/>
    </source>
</evidence>
<dbReference type="PRINTS" id="PR00196">
    <property type="entry name" value="ANNEXIN"/>
</dbReference>
<dbReference type="RefSeq" id="XP_014668233.1">
    <property type="nucleotide sequence ID" value="XM_014812747.1"/>
</dbReference>
<protein>
    <recommendedName>
        <fullName evidence="7">Annexin</fullName>
    </recommendedName>
</protein>
<dbReference type="InterPro" id="IPR018252">
    <property type="entry name" value="Annexin_repeat_CS"/>
</dbReference>
<name>A0ABM1E7R2_PRICU</name>
<gene>
    <name evidence="10 11" type="primary">LOC106809609</name>
</gene>
<feature type="region of interest" description="Disordered" evidence="8">
    <location>
        <begin position="1"/>
        <end position="199"/>
    </location>
</feature>
<evidence type="ECO:0000256" key="5">
    <source>
        <dbReference type="ARBA" id="ARBA00023302"/>
    </source>
</evidence>
<keyword evidence="9" id="KW-1185">Reference proteome</keyword>
<dbReference type="RefSeq" id="XP_014668234.1">
    <property type="nucleotide sequence ID" value="XM_014812748.1"/>
</dbReference>
<comment type="domain">
    <text evidence="7">A pair of annexin repeats may form one binding site for calcium and phospholipid.</text>
</comment>
<dbReference type="InterPro" id="IPR001464">
    <property type="entry name" value="Annexin"/>
</dbReference>
<dbReference type="PANTHER" id="PTHR10502">
    <property type="entry name" value="ANNEXIN"/>
    <property type="match status" value="1"/>
</dbReference>
<feature type="compositionally biased region" description="Pro residues" evidence="8">
    <location>
        <begin position="36"/>
        <end position="85"/>
    </location>
</feature>
<dbReference type="PROSITE" id="PS51897">
    <property type="entry name" value="ANNEXIN_2"/>
    <property type="match status" value="4"/>
</dbReference>
<evidence type="ECO:0000256" key="6">
    <source>
        <dbReference type="ARBA" id="ARBA00037210"/>
    </source>
</evidence>
<dbReference type="Pfam" id="PF00191">
    <property type="entry name" value="Annexin"/>
    <property type="match status" value="4"/>
</dbReference>
<feature type="compositionally biased region" description="Low complexity" evidence="8">
    <location>
        <begin position="114"/>
        <end position="156"/>
    </location>
</feature>
<organism evidence="9 10">
    <name type="scientific">Priapulus caudatus</name>
    <name type="common">Priapulid worm</name>
    <dbReference type="NCBI Taxonomy" id="37621"/>
    <lineage>
        <taxon>Eukaryota</taxon>
        <taxon>Metazoa</taxon>
        <taxon>Ecdysozoa</taxon>
        <taxon>Scalidophora</taxon>
        <taxon>Priapulida</taxon>
        <taxon>Priapulimorpha</taxon>
        <taxon>Priapulimorphida</taxon>
        <taxon>Priapulidae</taxon>
        <taxon>Priapulus</taxon>
    </lineage>
</organism>
<evidence type="ECO:0000256" key="4">
    <source>
        <dbReference type="ARBA" id="ARBA00023216"/>
    </source>
</evidence>
<dbReference type="PROSITE" id="PS00223">
    <property type="entry name" value="ANNEXIN_1"/>
    <property type="match status" value="2"/>
</dbReference>
<evidence type="ECO:0000313" key="9">
    <source>
        <dbReference type="Proteomes" id="UP000695022"/>
    </source>
</evidence>
<reference evidence="10 11" key="1">
    <citation type="submission" date="2025-05" db="UniProtKB">
        <authorList>
            <consortium name="RefSeq"/>
        </authorList>
    </citation>
    <scope>IDENTIFICATION</scope>
</reference>
<evidence type="ECO:0000256" key="7">
    <source>
        <dbReference type="RuleBase" id="RU003540"/>
    </source>
</evidence>
<dbReference type="PRINTS" id="PR01871">
    <property type="entry name" value="ANNEXINVII"/>
</dbReference>
<keyword evidence="5 7" id="KW-0111">Calcium/phospholipid-binding</keyword>
<dbReference type="GeneID" id="106809609"/>
<dbReference type="SMART" id="SM00335">
    <property type="entry name" value="ANX"/>
    <property type="match status" value="4"/>
</dbReference>
<comment type="similarity">
    <text evidence="1 7">Belongs to the annexin family.</text>
</comment>
<evidence type="ECO:0000256" key="1">
    <source>
        <dbReference type="ARBA" id="ARBA00007831"/>
    </source>
</evidence>